<dbReference type="Proteomes" id="UP000676169">
    <property type="component" value="Chromosome"/>
</dbReference>
<evidence type="ECO:0000256" key="10">
    <source>
        <dbReference type="ARBA" id="ARBA00023136"/>
    </source>
</evidence>
<dbReference type="KEGG" id="lamb:KBB96_20590"/>
<dbReference type="PRINTS" id="PR00344">
    <property type="entry name" value="BCTRLSENSOR"/>
</dbReference>
<evidence type="ECO:0000259" key="13">
    <source>
        <dbReference type="PROSITE" id="PS50885"/>
    </source>
</evidence>
<keyword evidence="10 11" id="KW-0472">Membrane</keyword>
<dbReference type="AlphaFoldDB" id="A0A975IZI9"/>
<dbReference type="PANTHER" id="PTHR45436">
    <property type="entry name" value="SENSOR HISTIDINE KINASE YKOH"/>
    <property type="match status" value="1"/>
</dbReference>
<reference evidence="14" key="1">
    <citation type="submission" date="2021-04" db="EMBL/GenBank/DDBJ databases">
        <title>Luteolibacter sp. 32A isolated from the skin of an Anderson's salamander (Ambystoma andersonii).</title>
        <authorList>
            <person name="Spergser J."/>
            <person name="Busse H.-J."/>
        </authorList>
    </citation>
    <scope>NUCLEOTIDE SEQUENCE</scope>
    <source>
        <strain evidence="14">32A</strain>
    </source>
</reference>
<comment type="catalytic activity">
    <reaction evidence="1">
        <text>ATP + protein L-histidine = ADP + protein N-phospho-L-histidine.</text>
        <dbReference type="EC" id="2.7.13.3"/>
    </reaction>
</comment>
<keyword evidence="15" id="KW-1185">Reference proteome</keyword>
<dbReference type="Gene3D" id="6.10.340.10">
    <property type="match status" value="1"/>
</dbReference>
<dbReference type="SUPFAM" id="SSF55874">
    <property type="entry name" value="ATPase domain of HSP90 chaperone/DNA topoisomerase II/histidine kinase"/>
    <property type="match status" value="1"/>
</dbReference>
<dbReference type="InterPro" id="IPR003594">
    <property type="entry name" value="HATPase_dom"/>
</dbReference>
<feature type="domain" description="Histidine kinase" evidence="12">
    <location>
        <begin position="254"/>
        <end position="469"/>
    </location>
</feature>
<organism evidence="14 15">
    <name type="scientific">Luteolibacter ambystomatis</name>
    <dbReference type="NCBI Taxonomy" id="2824561"/>
    <lineage>
        <taxon>Bacteria</taxon>
        <taxon>Pseudomonadati</taxon>
        <taxon>Verrucomicrobiota</taxon>
        <taxon>Verrucomicrobiia</taxon>
        <taxon>Verrucomicrobiales</taxon>
        <taxon>Verrucomicrobiaceae</taxon>
        <taxon>Luteolibacter</taxon>
    </lineage>
</organism>
<dbReference type="PROSITE" id="PS50885">
    <property type="entry name" value="HAMP"/>
    <property type="match status" value="1"/>
</dbReference>
<evidence type="ECO:0000313" key="14">
    <source>
        <dbReference type="EMBL" id="QUE51239.1"/>
    </source>
</evidence>
<dbReference type="SMART" id="SM00388">
    <property type="entry name" value="HisKA"/>
    <property type="match status" value="1"/>
</dbReference>
<evidence type="ECO:0000313" key="15">
    <source>
        <dbReference type="Proteomes" id="UP000676169"/>
    </source>
</evidence>
<dbReference type="Gene3D" id="1.10.287.130">
    <property type="match status" value="1"/>
</dbReference>
<dbReference type="Gene3D" id="3.30.565.10">
    <property type="entry name" value="Histidine kinase-like ATPase, C-terminal domain"/>
    <property type="match status" value="1"/>
</dbReference>
<evidence type="ECO:0000256" key="11">
    <source>
        <dbReference type="SAM" id="Phobius"/>
    </source>
</evidence>
<dbReference type="EC" id="2.7.13.3" evidence="3"/>
<dbReference type="PANTHER" id="PTHR45436:SF5">
    <property type="entry name" value="SENSOR HISTIDINE KINASE TRCS"/>
    <property type="match status" value="1"/>
</dbReference>
<keyword evidence="8 11" id="KW-1133">Transmembrane helix</keyword>
<dbReference type="InterPro" id="IPR003660">
    <property type="entry name" value="HAMP_dom"/>
</dbReference>
<dbReference type="InterPro" id="IPR004358">
    <property type="entry name" value="Sig_transdc_His_kin-like_C"/>
</dbReference>
<evidence type="ECO:0000256" key="9">
    <source>
        <dbReference type="ARBA" id="ARBA00023012"/>
    </source>
</evidence>
<evidence type="ECO:0000256" key="8">
    <source>
        <dbReference type="ARBA" id="ARBA00022989"/>
    </source>
</evidence>
<evidence type="ECO:0000259" key="12">
    <source>
        <dbReference type="PROSITE" id="PS50109"/>
    </source>
</evidence>
<keyword evidence="7" id="KW-0418">Kinase</keyword>
<evidence type="ECO:0000256" key="7">
    <source>
        <dbReference type="ARBA" id="ARBA00022777"/>
    </source>
</evidence>
<dbReference type="InterPro" id="IPR050428">
    <property type="entry name" value="TCS_sensor_his_kinase"/>
</dbReference>
<evidence type="ECO:0000256" key="1">
    <source>
        <dbReference type="ARBA" id="ARBA00000085"/>
    </source>
</evidence>
<evidence type="ECO:0000256" key="4">
    <source>
        <dbReference type="ARBA" id="ARBA00022553"/>
    </source>
</evidence>
<accession>A0A975IZI9</accession>
<dbReference type="SMART" id="SM00387">
    <property type="entry name" value="HATPase_c"/>
    <property type="match status" value="1"/>
</dbReference>
<protein>
    <recommendedName>
        <fullName evidence="3">histidine kinase</fullName>
        <ecNumber evidence="3">2.7.13.3</ecNumber>
    </recommendedName>
</protein>
<evidence type="ECO:0000256" key="5">
    <source>
        <dbReference type="ARBA" id="ARBA00022679"/>
    </source>
</evidence>
<feature type="transmembrane region" description="Helical" evidence="11">
    <location>
        <begin position="12"/>
        <end position="35"/>
    </location>
</feature>
<dbReference type="SMART" id="SM00304">
    <property type="entry name" value="HAMP"/>
    <property type="match status" value="1"/>
</dbReference>
<keyword evidence="4" id="KW-0597">Phosphoprotein</keyword>
<dbReference type="InterPro" id="IPR036890">
    <property type="entry name" value="HATPase_C_sf"/>
</dbReference>
<dbReference type="PROSITE" id="PS50109">
    <property type="entry name" value="HIS_KIN"/>
    <property type="match status" value="1"/>
</dbReference>
<name>A0A975IZI9_9BACT</name>
<dbReference type="Pfam" id="PF00512">
    <property type="entry name" value="HisKA"/>
    <property type="match status" value="1"/>
</dbReference>
<feature type="domain" description="HAMP" evidence="13">
    <location>
        <begin position="193"/>
        <end position="246"/>
    </location>
</feature>
<gene>
    <name evidence="14" type="ORF">KBB96_20590</name>
</gene>
<keyword evidence="6 11" id="KW-0812">Transmembrane</keyword>
<keyword evidence="5" id="KW-0808">Transferase</keyword>
<dbReference type="CDD" id="cd00075">
    <property type="entry name" value="HATPase"/>
    <property type="match status" value="1"/>
</dbReference>
<dbReference type="FunFam" id="3.30.565.10:FF:000006">
    <property type="entry name" value="Sensor histidine kinase WalK"/>
    <property type="match status" value="1"/>
</dbReference>
<dbReference type="InterPro" id="IPR003661">
    <property type="entry name" value="HisK_dim/P_dom"/>
</dbReference>
<dbReference type="SUPFAM" id="SSF158472">
    <property type="entry name" value="HAMP domain-like"/>
    <property type="match status" value="1"/>
</dbReference>
<keyword evidence="9" id="KW-0902">Two-component regulatory system</keyword>
<dbReference type="Pfam" id="PF02518">
    <property type="entry name" value="HATPase_c"/>
    <property type="match status" value="1"/>
</dbReference>
<dbReference type="GO" id="GO:0005886">
    <property type="term" value="C:plasma membrane"/>
    <property type="evidence" value="ECO:0007669"/>
    <property type="project" value="TreeGrafter"/>
</dbReference>
<dbReference type="SUPFAM" id="SSF47384">
    <property type="entry name" value="Homodimeric domain of signal transducing histidine kinase"/>
    <property type="match status" value="1"/>
</dbReference>
<sequence>MRRVVQSVRWRLQIWHALILLAVITALCLLVHHVAQEERLRRVDRELRSFDRAMFRYLTSNQGPISPEVIRERLRNLKPEGSMPEVLKALFREGESGEPYCVAWDENGVEVFRSANAPDSLQPPGCSKDAYEFLRTENGRREWFRMMENNAGIAIGKELSRERDELARLTWKLVLCGGGLWSLGLIGGWWLAGRAIKPISVIAGTASRIANGNLAERIDIADTDNELGRLSQVLNETFDRLQSAIDRQKQFIADASHELRTPVSVILCETQRGLKREREPQEYKDILDTCHLASDRMRTLVESLLTLARQDGTSGSLEAEACDLTGITSESIGLLKPLAEAHSIHIESDLQPTRVEGDPRSLPLVVANLVSNAIHHQPSGGRVKVRVFSENGHAVLEVSDTGPGIAADHLPHLFDRFYRTDKARGSAGGHSGLGLAIVKAIVDRHHGTVSVQSAPGQGAVFTVSLPKAGC</sequence>
<dbReference type="InterPro" id="IPR005467">
    <property type="entry name" value="His_kinase_dom"/>
</dbReference>
<dbReference type="GO" id="GO:0000155">
    <property type="term" value="F:phosphorelay sensor kinase activity"/>
    <property type="evidence" value="ECO:0007669"/>
    <property type="project" value="InterPro"/>
</dbReference>
<comment type="subcellular location">
    <subcellularLocation>
        <location evidence="2">Membrane</location>
    </subcellularLocation>
</comment>
<dbReference type="CDD" id="cd06225">
    <property type="entry name" value="HAMP"/>
    <property type="match status" value="1"/>
</dbReference>
<evidence type="ECO:0000256" key="3">
    <source>
        <dbReference type="ARBA" id="ARBA00012438"/>
    </source>
</evidence>
<evidence type="ECO:0000256" key="6">
    <source>
        <dbReference type="ARBA" id="ARBA00022692"/>
    </source>
</evidence>
<dbReference type="InterPro" id="IPR036097">
    <property type="entry name" value="HisK_dim/P_sf"/>
</dbReference>
<dbReference type="CDD" id="cd00082">
    <property type="entry name" value="HisKA"/>
    <property type="match status" value="1"/>
</dbReference>
<dbReference type="Pfam" id="PF00672">
    <property type="entry name" value="HAMP"/>
    <property type="match status" value="1"/>
</dbReference>
<evidence type="ECO:0000256" key="2">
    <source>
        <dbReference type="ARBA" id="ARBA00004370"/>
    </source>
</evidence>
<dbReference type="EMBL" id="CP073100">
    <property type="protein sequence ID" value="QUE51239.1"/>
    <property type="molecule type" value="Genomic_DNA"/>
</dbReference>
<proteinExistence type="predicted"/>
<dbReference type="RefSeq" id="WP_211631378.1">
    <property type="nucleotide sequence ID" value="NZ_CP073100.1"/>
</dbReference>